<keyword evidence="4" id="KW-1185">Reference proteome</keyword>
<dbReference type="EMBL" id="HE806316">
    <property type="protein sequence ID" value="CCH58475.1"/>
    <property type="molecule type" value="Genomic_DNA"/>
</dbReference>
<keyword evidence="1" id="KW-0479">Metal-binding</keyword>
<protein>
    <recommendedName>
        <fullName evidence="2">HIT-type domain-containing protein</fullName>
    </recommendedName>
</protein>
<reference evidence="3 4" key="1">
    <citation type="journal article" date="2011" name="Proc. Natl. Acad. Sci. U.S.A.">
        <title>Evolutionary erosion of yeast sex chromosomes by mating-type switching accidents.</title>
        <authorList>
            <person name="Gordon J.L."/>
            <person name="Armisen D."/>
            <person name="Proux-Wera E."/>
            <person name="Oheigeartaigh S.S."/>
            <person name="Byrne K.P."/>
            <person name="Wolfe K.H."/>
        </authorList>
    </citation>
    <scope>NUCLEOTIDE SEQUENCE [LARGE SCALE GENOMIC DNA]</scope>
    <source>
        <strain evidence="4">ATCC 34711 / CBS 6284 / DSM 70876 / NBRC 10599 / NRRL Y-10934 / UCD 77-7</strain>
    </source>
</reference>
<accession>I2GWH3</accession>
<dbReference type="RefSeq" id="XP_004177994.1">
    <property type="nucleotide sequence ID" value="XM_004177946.1"/>
</dbReference>
<proteinExistence type="predicted"/>
<keyword evidence="1" id="KW-0863">Zinc-finger</keyword>
<gene>
    <name evidence="3" type="primary">TBLA0A06830</name>
    <name evidence="3" type="ORF">TBLA_0A06830</name>
</gene>
<dbReference type="STRING" id="1071380.I2GWH3"/>
<feature type="domain" description="HIT-type" evidence="2">
    <location>
        <begin position="232"/>
        <end position="265"/>
    </location>
</feature>
<dbReference type="FunCoup" id="I2GWH3">
    <property type="interactions" value="123"/>
</dbReference>
<dbReference type="InterPro" id="IPR007529">
    <property type="entry name" value="Znf_HIT"/>
</dbReference>
<evidence type="ECO:0000259" key="2">
    <source>
        <dbReference type="PROSITE" id="PS51083"/>
    </source>
</evidence>
<evidence type="ECO:0000313" key="3">
    <source>
        <dbReference type="EMBL" id="CCH58475.1"/>
    </source>
</evidence>
<dbReference type="AlphaFoldDB" id="I2GWH3"/>
<sequence length="268" mass="30731">MRGVEEINLKTYDPNVYFTSQLETTRRVSKQNSSNVSTSRSIKRVNYSLADLENKLYQTNETTQASTGDNTYNKNIITSDDPTTDSSLYMGRYNQNEVIISNYRCMQLDLENTNNQGDLPSLLSSITNTPRDQIESITNSISNNTNTLKRNNITIDIPKNIQLSYKSTKPIKPTHAKQKRNSNRHIALKKVLNAKRSLYSYVEGLDMINKKIIFMNTYNKRYFKLLYNLNICSICGNYKNISSCVSCGDKICSLNCFNTHNETRCSKR</sequence>
<dbReference type="KEGG" id="tbl:TBLA_0A06830"/>
<organism evidence="3 4">
    <name type="scientific">Henningerozyma blattae (strain ATCC 34711 / CBS 6284 / DSM 70876 / NBRC 10599 / NRRL Y-10934 / UCD 77-7)</name>
    <name type="common">Yeast</name>
    <name type="synonym">Tetrapisispora blattae</name>
    <dbReference type="NCBI Taxonomy" id="1071380"/>
    <lineage>
        <taxon>Eukaryota</taxon>
        <taxon>Fungi</taxon>
        <taxon>Dikarya</taxon>
        <taxon>Ascomycota</taxon>
        <taxon>Saccharomycotina</taxon>
        <taxon>Saccharomycetes</taxon>
        <taxon>Saccharomycetales</taxon>
        <taxon>Saccharomycetaceae</taxon>
        <taxon>Henningerozyma</taxon>
    </lineage>
</organism>
<dbReference type="eggNOG" id="KOG3362">
    <property type="taxonomic scope" value="Eukaryota"/>
</dbReference>
<dbReference type="CDD" id="cd21437">
    <property type="entry name" value="zf-HIT_ZNHIT1_like"/>
    <property type="match status" value="1"/>
</dbReference>
<keyword evidence="1" id="KW-0862">Zinc</keyword>
<dbReference type="OMA" id="RFMELDT"/>
<evidence type="ECO:0000256" key="1">
    <source>
        <dbReference type="PROSITE-ProRule" id="PRU00453"/>
    </source>
</evidence>
<dbReference type="Proteomes" id="UP000002866">
    <property type="component" value="Chromosome 1"/>
</dbReference>
<dbReference type="PROSITE" id="PS51083">
    <property type="entry name" value="ZF_HIT"/>
    <property type="match status" value="1"/>
</dbReference>
<dbReference type="OrthoDB" id="74807at2759"/>
<dbReference type="InParanoid" id="I2GWH3"/>
<name>I2GWH3_HENB6</name>
<dbReference type="GO" id="GO:0008270">
    <property type="term" value="F:zinc ion binding"/>
    <property type="evidence" value="ECO:0007669"/>
    <property type="project" value="UniProtKB-UniRule"/>
</dbReference>
<dbReference type="GeneID" id="14493731"/>
<dbReference type="HOGENOM" id="CLU_099156_0_0_1"/>
<evidence type="ECO:0000313" key="4">
    <source>
        <dbReference type="Proteomes" id="UP000002866"/>
    </source>
</evidence>